<reference evidence="1 2" key="1">
    <citation type="journal article" date="2019" name="Syst. Appl. Microbiol.">
        <title>Polyphasic characterization of two novel Lactobacillus spp. isolated from blown salami packages: Description of Lactobacillus halodurans sp. nov. and Lactobacillus salsicarnum sp. nov.</title>
        <authorList>
            <person name="Schuster J.A."/>
            <person name="Klingl A."/>
            <person name="Vogel R.F."/>
            <person name="Ehrmann M.A."/>
        </authorList>
    </citation>
    <scope>NUCLEOTIDE SEQUENCE [LARGE SCALE GENOMIC DNA]</scope>
    <source>
        <strain evidence="1 2">TMW 1.2118</strain>
    </source>
</reference>
<proteinExistence type="predicted"/>
<gene>
    <name evidence="1" type="ORF">FHL02_06600</name>
</gene>
<evidence type="ECO:0000313" key="2">
    <source>
        <dbReference type="Proteomes" id="UP000380386"/>
    </source>
</evidence>
<comment type="caution">
    <text evidence="1">The sequence shown here is derived from an EMBL/GenBank/DDBJ whole genome shotgun (WGS) entry which is preliminary data.</text>
</comment>
<dbReference type="Proteomes" id="UP000380386">
    <property type="component" value="Unassembled WGS sequence"/>
</dbReference>
<dbReference type="EMBL" id="VDFM01000007">
    <property type="protein sequence ID" value="MQS52688.1"/>
    <property type="molecule type" value="Genomic_DNA"/>
</dbReference>
<protein>
    <submittedName>
        <fullName evidence="1">Low temperature requirement protein A</fullName>
    </submittedName>
</protein>
<dbReference type="AlphaFoldDB" id="A0A5P0ZI55"/>
<sequence length="47" mass="5677">MSDEKTSWWGAHRTITNTIENRKISWLELFSDLVYVVIIHRFLENLN</sequence>
<evidence type="ECO:0000313" key="1">
    <source>
        <dbReference type="EMBL" id="MQS52688.1"/>
    </source>
</evidence>
<organism evidence="1 2">
    <name type="scientific">Companilactobacillus mishanensis</name>
    <dbReference type="NCBI Taxonomy" id="2486008"/>
    <lineage>
        <taxon>Bacteria</taxon>
        <taxon>Bacillati</taxon>
        <taxon>Bacillota</taxon>
        <taxon>Bacilli</taxon>
        <taxon>Lactobacillales</taxon>
        <taxon>Lactobacillaceae</taxon>
        <taxon>Companilactobacillus</taxon>
    </lineage>
</organism>
<accession>A0A5P0ZI55</accession>
<name>A0A5P0ZI55_9LACO</name>